<evidence type="ECO:0000313" key="4">
    <source>
        <dbReference type="Proteomes" id="UP001501510"/>
    </source>
</evidence>
<organism evidence="3 4">
    <name type="scientific">Clostridium oceanicum</name>
    <dbReference type="NCBI Taxonomy" id="1543"/>
    <lineage>
        <taxon>Bacteria</taxon>
        <taxon>Bacillati</taxon>
        <taxon>Bacillota</taxon>
        <taxon>Clostridia</taxon>
        <taxon>Eubacteriales</taxon>
        <taxon>Clostridiaceae</taxon>
        <taxon>Clostridium</taxon>
    </lineage>
</organism>
<reference evidence="3 4" key="1">
    <citation type="journal article" date="2019" name="Int. J. Syst. Evol. Microbiol.">
        <title>The Global Catalogue of Microorganisms (GCM) 10K type strain sequencing project: providing services to taxonomists for standard genome sequencing and annotation.</title>
        <authorList>
            <consortium name="The Broad Institute Genomics Platform"/>
            <consortium name="The Broad Institute Genome Sequencing Center for Infectious Disease"/>
            <person name="Wu L."/>
            <person name="Ma J."/>
        </authorList>
    </citation>
    <scope>NUCLEOTIDE SEQUENCE [LARGE SCALE GENOMIC DNA]</scope>
    <source>
        <strain evidence="3 4">JCM 1407</strain>
    </source>
</reference>
<dbReference type="SUPFAM" id="SSF53474">
    <property type="entry name" value="alpha/beta-Hydrolases"/>
    <property type="match status" value="1"/>
</dbReference>
<accession>A0ABN1JDI0</accession>
<dbReference type="InterPro" id="IPR029058">
    <property type="entry name" value="AB_hydrolase_fold"/>
</dbReference>
<evidence type="ECO:0000313" key="3">
    <source>
        <dbReference type="EMBL" id="GAA0736782.1"/>
    </source>
</evidence>
<dbReference type="InterPro" id="IPR001031">
    <property type="entry name" value="Thioesterase"/>
</dbReference>
<dbReference type="Pfam" id="PF00975">
    <property type="entry name" value="Thioesterase"/>
    <property type="match status" value="1"/>
</dbReference>
<gene>
    <name evidence="3" type="ORF">GCM10008906_12280</name>
</gene>
<dbReference type="InterPro" id="IPR012223">
    <property type="entry name" value="TEII"/>
</dbReference>
<evidence type="ECO:0000256" key="1">
    <source>
        <dbReference type="ARBA" id="ARBA00007169"/>
    </source>
</evidence>
<keyword evidence="4" id="KW-1185">Reference proteome</keyword>
<dbReference type="RefSeq" id="WP_343759895.1">
    <property type="nucleotide sequence ID" value="NZ_BAAACG010000006.1"/>
</dbReference>
<dbReference type="Proteomes" id="UP001501510">
    <property type="component" value="Unassembled WGS sequence"/>
</dbReference>
<protein>
    <submittedName>
        <fullName evidence="3">Thioesterase domain-containing protein</fullName>
    </submittedName>
</protein>
<dbReference type="PANTHER" id="PTHR11487:SF0">
    <property type="entry name" value="S-ACYL FATTY ACID SYNTHASE THIOESTERASE, MEDIUM CHAIN"/>
    <property type="match status" value="1"/>
</dbReference>
<dbReference type="EMBL" id="BAAACG010000006">
    <property type="protein sequence ID" value="GAA0736782.1"/>
    <property type="molecule type" value="Genomic_DNA"/>
</dbReference>
<comment type="caution">
    <text evidence="3">The sequence shown here is derived from an EMBL/GenBank/DDBJ whole genome shotgun (WGS) entry which is preliminary data.</text>
</comment>
<dbReference type="PANTHER" id="PTHR11487">
    <property type="entry name" value="THIOESTERASE"/>
    <property type="match status" value="1"/>
</dbReference>
<feature type="domain" description="Thioesterase" evidence="2">
    <location>
        <begin position="21"/>
        <end position="244"/>
    </location>
</feature>
<proteinExistence type="inferred from homology"/>
<evidence type="ECO:0000259" key="2">
    <source>
        <dbReference type="Pfam" id="PF00975"/>
    </source>
</evidence>
<comment type="similarity">
    <text evidence="1">Belongs to the thioesterase family.</text>
</comment>
<name>A0ABN1JDI0_9CLOT</name>
<sequence>MREKKDSLYLSNNPKSKDKLRLFCFPYAGGGSSVFRKWTNMFPSDVGVYPIQYPGRENRIGEKPIKKMEDLIEKIYDSIKDYLKDVPFVFFGHSLGTKIIYELTLKIERELNIKPKALIVSAGRAPFYLESKPIYHLKDDEFVKELKRFSGTPKEILSNKDLMKIFIPMLRADFQIDETYIKKNLEKLDVPILGFMGTKDEEMTLKELKDWEKVTKKTFKYEMIEGGHLFINTNKESVISSITKYLRV</sequence>
<dbReference type="Gene3D" id="3.40.50.1820">
    <property type="entry name" value="alpha/beta hydrolase"/>
    <property type="match status" value="1"/>
</dbReference>